<dbReference type="EC" id="2.7.4.6" evidence="3"/>
<dbReference type="SUPFAM" id="SSF54919">
    <property type="entry name" value="Nucleoside diphosphate kinase, NDK"/>
    <property type="match status" value="1"/>
</dbReference>
<organism evidence="10 11">
    <name type="scientific">Boothiomyces macroporosus</name>
    <dbReference type="NCBI Taxonomy" id="261099"/>
    <lineage>
        <taxon>Eukaryota</taxon>
        <taxon>Fungi</taxon>
        <taxon>Fungi incertae sedis</taxon>
        <taxon>Chytridiomycota</taxon>
        <taxon>Chytridiomycota incertae sedis</taxon>
        <taxon>Chytridiomycetes</taxon>
        <taxon>Rhizophydiales</taxon>
        <taxon>Terramycetaceae</taxon>
        <taxon>Boothiomyces</taxon>
    </lineage>
</organism>
<dbReference type="GO" id="GO:0006241">
    <property type="term" value="P:CTP biosynthetic process"/>
    <property type="evidence" value="ECO:0007669"/>
    <property type="project" value="InterPro"/>
</dbReference>
<evidence type="ECO:0000256" key="8">
    <source>
        <dbReference type="RuleBase" id="RU004011"/>
    </source>
</evidence>
<feature type="binding site" evidence="7">
    <location>
        <position position="178"/>
    </location>
    <ligand>
        <name>ATP</name>
        <dbReference type="ChEBI" id="CHEBI:30616"/>
    </ligand>
</feature>
<feature type="binding site" evidence="7">
    <location>
        <position position="151"/>
    </location>
    <ligand>
        <name>ATP</name>
        <dbReference type="ChEBI" id="CHEBI:30616"/>
    </ligand>
</feature>
<dbReference type="Proteomes" id="UP001210925">
    <property type="component" value="Unassembled WGS sequence"/>
</dbReference>
<dbReference type="PROSITE" id="PS51374">
    <property type="entry name" value="NDPK_LIKE"/>
    <property type="match status" value="1"/>
</dbReference>
<evidence type="ECO:0000256" key="2">
    <source>
        <dbReference type="ARBA" id="ARBA00008142"/>
    </source>
</evidence>
<dbReference type="Gene3D" id="3.30.70.141">
    <property type="entry name" value="Nucleoside diphosphate kinase-like domain"/>
    <property type="match status" value="1"/>
</dbReference>
<evidence type="ECO:0000256" key="4">
    <source>
        <dbReference type="ARBA" id="ARBA00017632"/>
    </source>
</evidence>
<protein>
    <recommendedName>
        <fullName evidence="4">Nucleoside diphosphate kinase</fullName>
        <ecNumber evidence="3">2.7.4.6</ecNumber>
    </recommendedName>
</protein>
<comment type="cofactor">
    <cofactor evidence="1">
        <name>Mg(2+)</name>
        <dbReference type="ChEBI" id="CHEBI:18420"/>
    </cofactor>
</comment>
<dbReference type="FunFam" id="3.30.70.141:FF:000002">
    <property type="entry name" value="Nucleoside diphosphate kinase"/>
    <property type="match status" value="1"/>
</dbReference>
<dbReference type="EMBL" id="JADGKB010000077">
    <property type="protein sequence ID" value="KAJ3254824.1"/>
    <property type="molecule type" value="Genomic_DNA"/>
</dbReference>
<gene>
    <name evidence="10" type="ORF">HK103_006814</name>
</gene>
<dbReference type="InterPro" id="IPR001564">
    <property type="entry name" value="Nucleoside_diP_kinase"/>
</dbReference>
<evidence type="ECO:0000256" key="7">
    <source>
        <dbReference type="PROSITE-ProRule" id="PRU00706"/>
    </source>
</evidence>
<feature type="domain" description="Nucleoside diphosphate kinase-like" evidence="9">
    <location>
        <begin position="74"/>
        <end position="204"/>
    </location>
</feature>
<dbReference type="CDD" id="cd04413">
    <property type="entry name" value="NDPk_I"/>
    <property type="match status" value="1"/>
</dbReference>
<reference evidence="10" key="1">
    <citation type="submission" date="2020-05" db="EMBL/GenBank/DDBJ databases">
        <title>Phylogenomic resolution of chytrid fungi.</title>
        <authorList>
            <person name="Stajich J.E."/>
            <person name="Amses K."/>
            <person name="Simmons R."/>
            <person name="Seto K."/>
            <person name="Myers J."/>
            <person name="Bonds A."/>
            <person name="Quandt C.A."/>
            <person name="Barry K."/>
            <person name="Liu P."/>
            <person name="Grigoriev I."/>
            <person name="Longcore J.E."/>
            <person name="James T.Y."/>
        </authorList>
    </citation>
    <scope>NUCLEOTIDE SEQUENCE</scope>
    <source>
        <strain evidence="10">PLAUS21</strain>
    </source>
</reference>
<sequence>MFKQFTKALRSTRLQTRSQHTIPKQQNKMRLGAIVGTSVLVAAILAQQSPLLADAKKPVKPVEVKSHAGVQGGIERTFIAVKPDGTQRGLVGKIIQRFEEKGYKLVGLKAIVPSRALAEIHYADLKARPFFKGLVDYMTSGKGPDVIKQGRRIIGATNPLQAEPGTIRGDYCISVGRNIIHGSDSFESANIEIPLWFGSNEVYDWEFGNAEWVISQN</sequence>
<feature type="active site" description="Pros-phosphohistidine intermediate" evidence="7">
    <location>
        <position position="181"/>
    </location>
</feature>
<keyword evidence="11" id="KW-1185">Reference proteome</keyword>
<evidence type="ECO:0000256" key="3">
    <source>
        <dbReference type="ARBA" id="ARBA00012966"/>
    </source>
</evidence>
<keyword evidence="6" id="KW-0418">Kinase</keyword>
<evidence type="ECO:0000256" key="5">
    <source>
        <dbReference type="ARBA" id="ARBA00022679"/>
    </source>
</evidence>
<dbReference type="Pfam" id="PF00334">
    <property type="entry name" value="NDK"/>
    <property type="match status" value="1"/>
</dbReference>
<keyword evidence="5" id="KW-0808">Transferase</keyword>
<evidence type="ECO:0000256" key="6">
    <source>
        <dbReference type="ARBA" id="ARBA00022777"/>
    </source>
</evidence>
<dbReference type="AlphaFoldDB" id="A0AAD5UGW0"/>
<feature type="binding site" evidence="7">
    <location>
        <position position="168"/>
    </location>
    <ligand>
        <name>ATP</name>
        <dbReference type="ChEBI" id="CHEBI:30616"/>
    </ligand>
</feature>
<accession>A0AAD5UGW0</accession>
<dbReference type="GO" id="GO:0006228">
    <property type="term" value="P:UTP biosynthetic process"/>
    <property type="evidence" value="ECO:0007669"/>
    <property type="project" value="InterPro"/>
</dbReference>
<dbReference type="PANTHER" id="PTHR11349">
    <property type="entry name" value="NUCLEOSIDE DIPHOSPHATE KINASE"/>
    <property type="match status" value="1"/>
</dbReference>
<dbReference type="GO" id="GO:0006183">
    <property type="term" value="P:GTP biosynthetic process"/>
    <property type="evidence" value="ECO:0007669"/>
    <property type="project" value="InterPro"/>
</dbReference>
<dbReference type="NCBIfam" id="NF001908">
    <property type="entry name" value="PRK00668.1"/>
    <property type="match status" value="1"/>
</dbReference>
<comment type="similarity">
    <text evidence="2 7 8">Belongs to the NDK family.</text>
</comment>
<name>A0AAD5UGW0_9FUNG</name>
<comment type="caution">
    <text evidence="10">The sequence shown here is derived from an EMBL/GenBank/DDBJ whole genome shotgun (WGS) entry which is preliminary data.</text>
</comment>
<dbReference type="InterPro" id="IPR034907">
    <property type="entry name" value="NDK-like_dom"/>
</dbReference>
<evidence type="ECO:0000256" key="1">
    <source>
        <dbReference type="ARBA" id="ARBA00001946"/>
    </source>
</evidence>
<feature type="binding site" evidence="7">
    <location>
        <position position="82"/>
    </location>
    <ligand>
        <name>ATP</name>
        <dbReference type="ChEBI" id="CHEBI:30616"/>
    </ligand>
</feature>
<dbReference type="InterPro" id="IPR036850">
    <property type="entry name" value="NDK-like_dom_sf"/>
</dbReference>
<dbReference type="PRINTS" id="PR01243">
    <property type="entry name" value="NUCDPKINASE"/>
</dbReference>
<dbReference type="GO" id="GO:0004550">
    <property type="term" value="F:nucleoside diphosphate kinase activity"/>
    <property type="evidence" value="ECO:0007669"/>
    <property type="project" value="UniProtKB-EC"/>
</dbReference>
<evidence type="ECO:0000259" key="9">
    <source>
        <dbReference type="SMART" id="SM00562"/>
    </source>
</evidence>
<feature type="binding site" evidence="7">
    <location>
        <position position="130"/>
    </location>
    <ligand>
        <name>ATP</name>
        <dbReference type="ChEBI" id="CHEBI:30616"/>
    </ligand>
</feature>
<evidence type="ECO:0000313" key="11">
    <source>
        <dbReference type="Proteomes" id="UP001210925"/>
    </source>
</evidence>
<evidence type="ECO:0000313" key="10">
    <source>
        <dbReference type="EMBL" id="KAJ3254824.1"/>
    </source>
</evidence>
<proteinExistence type="inferred from homology"/>
<dbReference type="SMART" id="SM00562">
    <property type="entry name" value="NDK"/>
    <property type="match status" value="1"/>
</dbReference>
<feature type="binding site" evidence="7">
    <location>
        <position position="157"/>
    </location>
    <ligand>
        <name>ATP</name>
        <dbReference type="ChEBI" id="CHEBI:30616"/>
    </ligand>
</feature>